<dbReference type="CDD" id="cd03801">
    <property type="entry name" value="GT4_PimA-like"/>
    <property type="match status" value="1"/>
</dbReference>
<dbReference type="SUPFAM" id="SSF53756">
    <property type="entry name" value="UDP-Glycosyltransferase/glycogen phosphorylase"/>
    <property type="match status" value="1"/>
</dbReference>
<dbReference type="InterPro" id="IPR001296">
    <property type="entry name" value="Glyco_trans_1"/>
</dbReference>
<gene>
    <name evidence="3" type="ORF">FGF68_05885</name>
</gene>
<comment type="caution">
    <text evidence="3">The sequence shown here is derived from an EMBL/GenBank/DDBJ whole genome shotgun (WGS) entry which is preliminary data.</text>
</comment>
<dbReference type="Pfam" id="PF13439">
    <property type="entry name" value="Glyco_transf_4"/>
    <property type="match status" value="1"/>
</dbReference>
<dbReference type="RefSeq" id="WP_139626544.1">
    <property type="nucleotide sequence ID" value="NZ_VDCI01000004.1"/>
</dbReference>
<evidence type="ECO:0000313" key="3">
    <source>
        <dbReference type="EMBL" id="TNJ36598.1"/>
    </source>
</evidence>
<dbReference type="Gene3D" id="3.40.50.2000">
    <property type="entry name" value="Glycogen Phosphorylase B"/>
    <property type="match status" value="2"/>
</dbReference>
<dbReference type="PANTHER" id="PTHR12526:SF630">
    <property type="entry name" value="GLYCOSYLTRANSFERASE"/>
    <property type="match status" value="1"/>
</dbReference>
<dbReference type="EMBL" id="VDCI01000004">
    <property type="protein sequence ID" value="TNJ36598.1"/>
    <property type="molecule type" value="Genomic_DNA"/>
</dbReference>
<keyword evidence="4" id="KW-1185">Reference proteome</keyword>
<dbReference type="Pfam" id="PF00534">
    <property type="entry name" value="Glycos_transf_1"/>
    <property type="match status" value="1"/>
</dbReference>
<organism evidence="3 4">
    <name type="scientific">Prosthecochloris vibrioformis</name>
    <name type="common">Chlorobium vibrioforme</name>
    <dbReference type="NCBI Taxonomy" id="1098"/>
    <lineage>
        <taxon>Bacteria</taxon>
        <taxon>Pseudomonadati</taxon>
        <taxon>Chlorobiota</taxon>
        <taxon>Chlorobiia</taxon>
        <taxon>Chlorobiales</taxon>
        <taxon>Chlorobiaceae</taxon>
        <taxon>Prosthecochloris</taxon>
    </lineage>
</organism>
<proteinExistence type="predicted"/>
<sequence length="353" mass="39434">MNILFTCSARKWGGNEAWVLNAAKVLEKKHKVILAYRKAEIGDRFSIEKHQLPFRHEGDFQTLASLVALIRKKQIDVVVPTKRKDYFLAGLACKLTGAKNILILGIVRDLNNTLINNIVYNRLADGIMVNAQMIKDVLLRSPFMHSDKVAVVPNSIDIDTTALKPAKKPFPFLITALGELSERKGFDFLIRGFAHFVKQHNITDAGLTIIGAGGQQENLASLADARGVGNLVTLMGFQKDPYPYLLSSDVFALTSKNEGLPYATLEAALLNNAIITTKAGGVEELLKNRKHCLYVDYGNEQQLADAINELYTNSSLRHKLAANARTVTEEQFSLERMEQEMIGFFRYIKNKRP</sequence>
<evidence type="ECO:0000259" key="1">
    <source>
        <dbReference type="Pfam" id="PF00534"/>
    </source>
</evidence>
<dbReference type="PANTHER" id="PTHR12526">
    <property type="entry name" value="GLYCOSYLTRANSFERASE"/>
    <property type="match status" value="1"/>
</dbReference>
<keyword evidence="3" id="KW-0808">Transferase</keyword>
<name>A0A5C4S070_PROVB</name>
<dbReference type="Proteomes" id="UP000309544">
    <property type="component" value="Unassembled WGS sequence"/>
</dbReference>
<dbReference type="InterPro" id="IPR028098">
    <property type="entry name" value="Glyco_trans_4-like_N"/>
</dbReference>
<feature type="domain" description="Glycosyl transferase family 1" evidence="1">
    <location>
        <begin position="167"/>
        <end position="326"/>
    </location>
</feature>
<protein>
    <submittedName>
        <fullName evidence="3">Glycosyltransferase family 4 protein</fullName>
    </submittedName>
</protein>
<evidence type="ECO:0000313" key="4">
    <source>
        <dbReference type="Proteomes" id="UP000309544"/>
    </source>
</evidence>
<reference evidence="3 4" key="1">
    <citation type="submission" date="2019-05" db="EMBL/GenBank/DDBJ databases">
        <title>Draft Whole-Genome sequence of the green sulfur bacterium Prosthecochloris vibrioformis DSM 260.</title>
        <authorList>
            <person name="Meyer T.E."/>
            <person name="Kyndt J.A."/>
        </authorList>
    </citation>
    <scope>NUCLEOTIDE SEQUENCE [LARGE SCALE GENOMIC DNA]</scope>
    <source>
        <strain evidence="3 4">DSM 260</strain>
    </source>
</reference>
<feature type="domain" description="Glycosyltransferase subfamily 4-like N-terminal" evidence="2">
    <location>
        <begin position="12"/>
        <end position="159"/>
    </location>
</feature>
<dbReference type="GO" id="GO:0016757">
    <property type="term" value="F:glycosyltransferase activity"/>
    <property type="evidence" value="ECO:0007669"/>
    <property type="project" value="InterPro"/>
</dbReference>
<dbReference type="AlphaFoldDB" id="A0A5C4S070"/>
<accession>A0A5C4S070</accession>
<evidence type="ECO:0000259" key="2">
    <source>
        <dbReference type="Pfam" id="PF13439"/>
    </source>
</evidence>